<accession>A0A0C4F0M6</accession>
<feature type="compositionally biased region" description="Polar residues" evidence="1">
    <location>
        <begin position="350"/>
        <end position="363"/>
    </location>
</feature>
<evidence type="ECO:0000313" key="4">
    <source>
        <dbReference type="Proteomes" id="UP000005240"/>
    </source>
</evidence>
<dbReference type="Proteomes" id="UP000005240">
    <property type="component" value="Unassembled WGS sequence"/>
</dbReference>
<feature type="region of interest" description="Disordered" evidence="1">
    <location>
        <begin position="316"/>
        <end position="371"/>
    </location>
</feature>
<dbReference type="EnsemblFungi" id="PTTG_06643-t43_1">
    <property type="protein sequence ID" value="PTTG_06643-t43_1-p1"/>
    <property type="gene ID" value="PTTG_06643"/>
</dbReference>
<gene>
    <name evidence="2" type="ORF">PTTG_06643</name>
</gene>
<name>A0A0C4F0M6_PUCT1</name>
<reference evidence="2" key="1">
    <citation type="submission" date="2009-11" db="EMBL/GenBank/DDBJ databases">
        <authorList>
            <consortium name="The Broad Institute Genome Sequencing Platform"/>
            <person name="Ward D."/>
            <person name="Feldgarden M."/>
            <person name="Earl A."/>
            <person name="Young S.K."/>
            <person name="Zeng Q."/>
            <person name="Koehrsen M."/>
            <person name="Alvarado L."/>
            <person name="Berlin A."/>
            <person name="Bochicchio J."/>
            <person name="Borenstein D."/>
            <person name="Chapman S.B."/>
            <person name="Chen Z."/>
            <person name="Engels R."/>
            <person name="Freedman E."/>
            <person name="Gellesch M."/>
            <person name="Goldberg J."/>
            <person name="Griggs A."/>
            <person name="Gujja S."/>
            <person name="Heilman E."/>
            <person name="Heiman D."/>
            <person name="Hepburn T."/>
            <person name="Howarth C."/>
            <person name="Jen D."/>
            <person name="Larson L."/>
            <person name="Lewis B."/>
            <person name="Mehta T."/>
            <person name="Park D."/>
            <person name="Pearson M."/>
            <person name="Roberts A."/>
            <person name="Saif S."/>
            <person name="Shea T."/>
            <person name="Shenoy N."/>
            <person name="Sisk P."/>
            <person name="Stolte C."/>
            <person name="Sykes S."/>
            <person name="Thomson T."/>
            <person name="Walk T."/>
            <person name="White J."/>
            <person name="Yandava C."/>
            <person name="Izard J."/>
            <person name="Baranova O.V."/>
            <person name="Blanton J.M."/>
            <person name="Tanner A.C."/>
            <person name="Dewhirst F.E."/>
            <person name="Haas B."/>
            <person name="Nusbaum C."/>
            <person name="Birren B."/>
        </authorList>
    </citation>
    <scope>NUCLEOTIDE SEQUENCE [LARGE SCALE GENOMIC DNA]</scope>
    <source>
        <strain evidence="2">1-1 BBBD Race 1</strain>
    </source>
</reference>
<dbReference type="OrthoDB" id="3357341at2759"/>
<dbReference type="VEuPathDB" id="FungiDB:PTTG_06643"/>
<evidence type="ECO:0000313" key="3">
    <source>
        <dbReference type="EnsemblFungi" id="PTTG_06643-t43_1-p1"/>
    </source>
</evidence>
<keyword evidence="4" id="KW-1185">Reference proteome</keyword>
<proteinExistence type="predicted"/>
<protein>
    <submittedName>
        <fullName evidence="2 3">Uncharacterized protein</fullName>
    </submittedName>
</protein>
<feature type="compositionally biased region" description="Polar residues" evidence="1">
    <location>
        <begin position="316"/>
        <end position="327"/>
    </location>
</feature>
<organism evidence="2">
    <name type="scientific">Puccinia triticina (isolate 1-1 / race 1 (BBBD))</name>
    <name type="common">Brown leaf rust fungus</name>
    <dbReference type="NCBI Taxonomy" id="630390"/>
    <lineage>
        <taxon>Eukaryota</taxon>
        <taxon>Fungi</taxon>
        <taxon>Dikarya</taxon>
        <taxon>Basidiomycota</taxon>
        <taxon>Pucciniomycotina</taxon>
        <taxon>Pucciniomycetes</taxon>
        <taxon>Pucciniales</taxon>
        <taxon>Pucciniaceae</taxon>
        <taxon>Puccinia</taxon>
    </lineage>
</organism>
<dbReference type="EMBL" id="ADAS02000117">
    <property type="protein sequence ID" value="OAV89823.1"/>
    <property type="molecule type" value="Genomic_DNA"/>
</dbReference>
<sequence>MLDGNLYTLSFVRSPSEPDKLFLIQESTGEPVYFCLRVPEAGETRSELYHASTLASLGVFQHISSKLKLISLANPSTTIELKNTGYINFEWTFQFDKILKFCWKKDIIGMPGSKRGYTCWMCQKPDPDFPCAIYRPGTSSVPPSCQFLDFNIRRIERLQDPRGLEFAIILALLGFTEGAADHEPRRSPPASPAHSRRLISPGPEASSLLMTGNSVISDLAAQGHKLLEDPLFLYLSLHALTPEAFERAAVVADQIKRDHLERCGEDLYQYRVEDMMSQDMAGGRPVSFSASASQAPSTSLKIYLARTSLDGLLPKSVTTSSSNTNRKFGTFPFSRPQVEPRPSSFHGPFSYSSMPHNSLQSRLISGVHRRN</sequence>
<dbReference type="STRING" id="630390.A0A0C4F0M6"/>
<evidence type="ECO:0000313" key="2">
    <source>
        <dbReference type="EMBL" id="OAV89823.1"/>
    </source>
</evidence>
<evidence type="ECO:0000256" key="1">
    <source>
        <dbReference type="SAM" id="MobiDB-lite"/>
    </source>
</evidence>
<reference evidence="3" key="4">
    <citation type="submission" date="2025-05" db="UniProtKB">
        <authorList>
            <consortium name="EnsemblFungi"/>
        </authorList>
    </citation>
    <scope>IDENTIFICATION</scope>
    <source>
        <strain evidence="3">isolate 1-1 / race 1 (BBBD)</strain>
    </source>
</reference>
<dbReference type="OMA" id="SELYHAS"/>
<dbReference type="AlphaFoldDB" id="A0A0C4F0M6"/>
<reference evidence="3 4" key="3">
    <citation type="journal article" date="2017" name="G3 (Bethesda)">
        <title>Comparative analysis highlights variable genome content of wheat rusts and divergence of the mating loci.</title>
        <authorList>
            <person name="Cuomo C.A."/>
            <person name="Bakkeren G."/>
            <person name="Khalil H.B."/>
            <person name="Panwar V."/>
            <person name="Joly D."/>
            <person name="Linning R."/>
            <person name="Sakthikumar S."/>
            <person name="Song X."/>
            <person name="Adiconis X."/>
            <person name="Fan L."/>
            <person name="Goldberg J.M."/>
            <person name="Levin J.Z."/>
            <person name="Young S."/>
            <person name="Zeng Q."/>
            <person name="Anikster Y."/>
            <person name="Bruce M."/>
            <person name="Wang M."/>
            <person name="Yin C."/>
            <person name="McCallum B."/>
            <person name="Szabo L.J."/>
            <person name="Hulbert S."/>
            <person name="Chen X."/>
            <person name="Fellers J.P."/>
        </authorList>
    </citation>
    <scope>NUCLEOTIDE SEQUENCE</scope>
    <source>
        <strain evidence="4">Isolate 1-1 / race 1 (BBBD)</strain>
        <strain evidence="3">isolate 1-1 / race 1 (BBBD)</strain>
    </source>
</reference>
<reference evidence="2" key="2">
    <citation type="submission" date="2016-05" db="EMBL/GenBank/DDBJ databases">
        <title>Comparative analysis highlights variable genome content of wheat rusts and divergence of the mating loci.</title>
        <authorList>
            <person name="Cuomo C.A."/>
            <person name="Bakkeren G."/>
            <person name="Szabo L."/>
            <person name="Khalil H."/>
            <person name="Joly D."/>
            <person name="Goldberg J."/>
            <person name="Young S."/>
            <person name="Zeng Q."/>
            <person name="Fellers J."/>
        </authorList>
    </citation>
    <scope>NUCLEOTIDE SEQUENCE [LARGE SCALE GENOMIC DNA]</scope>
    <source>
        <strain evidence="2">1-1 BBBD Race 1</strain>
    </source>
</reference>